<proteinExistence type="predicted"/>
<sequence length="553" mass="58541">MASSDDFKLLNQAEVQFIAALRGLTDGGDRGKPARTRRFAAYAANALAPPKQECDTLKKRATAQQAQRVAGSDAEGVPPAVPQLPRSFERDFKKFWKQVTNFGERFGQAFPGSEVLMIEKHHPMGHTHNCTPNSHSLYNAVWGSPNAQAVVAQSLFPTQQEYARAQLLQGIQEMQLAAGARPAAGEPPLHSEQLGTEQMAPQPTMAEAIGGLQDPLQSAGATAAATHQDKEAVAQAAERMAVEPTVAAAPLPAASSAAMAAPHLYEQVVTQAHQQMPAQQTLPSAGGIPHCPLQATTSAAAAAAAAASTVTVGLEEGAEPSLSTAAAEEVRQRGAVTMPQQDAPLLQRRGGLSGDTERAGMAQRAVRGGFSSGDTQRAGRDQQAMAPTPAVHEAEHEPITSEADMDNMLYDGFEEFKGEHSALSSSGQYGSACSQVPLEAAVSLYPLNKLNDEPHLPGFGTAVTGTALDLAGPSIKKRDPQQVPDNVPVPSLKRQRQRSAARIMFEDGQARLAEPQTRLIGVTQNVAPQVLQQAPQPQWRMRGPQLPPTDAAE</sequence>
<evidence type="ECO:0000313" key="3">
    <source>
        <dbReference type="Proteomes" id="UP000664859"/>
    </source>
</evidence>
<feature type="region of interest" description="Disordered" evidence="1">
    <location>
        <begin position="217"/>
        <end position="237"/>
    </location>
</feature>
<keyword evidence="3" id="KW-1185">Reference proteome</keyword>
<accession>A0A836CN68</accession>
<feature type="region of interest" description="Disordered" evidence="1">
    <location>
        <begin position="64"/>
        <end position="83"/>
    </location>
</feature>
<dbReference type="EMBL" id="JAFCMP010000002">
    <property type="protein sequence ID" value="KAG5192715.1"/>
    <property type="molecule type" value="Genomic_DNA"/>
</dbReference>
<reference evidence="2" key="1">
    <citation type="submission" date="2021-02" db="EMBL/GenBank/DDBJ databases">
        <title>First Annotated Genome of the Yellow-green Alga Tribonema minus.</title>
        <authorList>
            <person name="Mahan K.M."/>
        </authorList>
    </citation>
    <scope>NUCLEOTIDE SEQUENCE</scope>
    <source>
        <strain evidence="2">UTEX B ZZ1240</strain>
    </source>
</reference>
<dbReference type="AlphaFoldDB" id="A0A836CN68"/>
<protein>
    <submittedName>
        <fullName evidence="2">Uncharacterized protein</fullName>
    </submittedName>
</protein>
<comment type="caution">
    <text evidence="2">The sequence shown here is derived from an EMBL/GenBank/DDBJ whole genome shotgun (WGS) entry which is preliminary data.</text>
</comment>
<feature type="region of interest" description="Disordered" evidence="1">
    <location>
        <begin position="532"/>
        <end position="553"/>
    </location>
</feature>
<name>A0A836CN68_9STRA</name>
<evidence type="ECO:0000313" key="2">
    <source>
        <dbReference type="EMBL" id="KAG5192715.1"/>
    </source>
</evidence>
<organism evidence="2 3">
    <name type="scientific">Tribonema minus</name>
    <dbReference type="NCBI Taxonomy" id="303371"/>
    <lineage>
        <taxon>Eukaryota</taxon>
        <taxon>Sar</taxon>
        <taxon>Stramenopiles</taxon>
        <taxon>Ochrophyta</taxon>
        <taxon>PX clade</taxon>
        <taxon>Xanthophyceae</taxon>
        <taxon>Tribonematales</taxon>
        <taxon>Tribonemataceae</taxon>
        <taxon>Tribonema</taxon>
    </lineage>
</organism>
<evidence type="ECO:0000256" key="1">
    <source>
        <dbReference type="SAM" id="MobiDB-lite"/>
    </source>
</evidence>
<dbReference type="Proteomes" id="UP000664859">
    <property type="component" value="Unassembled WGS sequence"/>
</dbReference>
<gene>
    <name evidence="2" type="ORF">JKP88DRAFT_292165</name>
</gene>